<dbReference type="SUPFAM" id="SSF52540">
    <property type="entry name" value="P-loop containing nucleoside triphosphate hydrolases"/>
    <property type="match status" value="1"/>
</dbReference>
<dbReference type="GO" id="GO:0004527">
    <property type="term" value="F:exonuclease activity"/>
    <property type="evidence" value="ECO:0007669"/>
    <property type="project" value="UniProtKB-KW"/>
</dbReference>
<keyword evidence="1" id="KW-0269">Exonuclease</keyword>
<evidence type="ECO:0000313" key="1">
    <source>
        <dbReference type="EMBL" id="VVJ21612.1"/>
    </source>
</evidence>
<dbReference type="Gene3D" id="3.40.50.300">
    <property type="entry name" value="P-loop containing nucleotide triphosphate hydrolases"/>
    <property type="match status" value="1"/>
</dbReference>
<organism evidence="1 2">
    <name type="scientific">Amycolatopsis camponoti</name>
    <dbReference type="NCBI Taxonomy" id="2606593"/>
    <lineage>
        <taxon>Bacteria</taxon>
        <taxon>Bacillati</taxon>
        <taxon>Actinomycetota</taxon>
        <taxon>Actinomycetes</taxon>
        <taxon>Pseudonocardiales</taxon>
        <taxon>Pseudonocardiaceae</taxon>
        <taxon>Amycolatopsis</taxon>
    </lineage>
</organism>
<dbReference type="InterPro" id="IPR027417">
    <property type="entry name" value="P-loop_NTPase"/>
</dbReference>
<proteinExistence type="predicted"/>
<dbReference type="RefSeq" id="WP_230862813.1">
    <property type="nucleotide sequence ID" value="NZ_CABVGP010000002.1"/>
</dbReference>
<keyword evidence="2" id="KW-1185">Reference proteome</keyword>
<gene>
    <name evidence="1" type="ORF">AA23TX_06633</name>
</gene>
<sequence length="53" mass="5578">MTIAWFLDEGFAALDAGALQSALEVLRAQAGGDRLVMVISHLHAVAEAVDDVL</sequence>
<protein>
    <submittedName>
        <fullName evidence="1">Exonuclease SbcC</fullName>
    </submittedName>
</protein>
<keyword evidence="1" id="KW-0378">Hydrolase</keyword>
<dbReference type="Proteomes" id="UP000399805">
    <property type="component" value="Unassembled WGS sequence"/>
</dbReference>
<name>A0A6I8LWN0_9PSEU</name>
<reference evidence="1 2" key="1">
    <citation type="submission" date="2019-09" db="EMBL/GenBank/DDBJ databases">
        <authorList>
            <person name="Leyn A S."/>
        </authorList>
    </citation>
    <scope>NUCLEOTIDE SEQUENCE [LARGE SCALE GENOMIC DNA]</scope>
    <source>
        <strain evidence="1">AA231_1</strain>
    </source>
</reference>
<accession>A0A6I8LWN0</accession>
<dbReference type="EMBL" id="CABVGP010000002">
    <property type="protein sequence ID" value="VVJ21612.1"/>
    <property type="molecule type" value="Genomic_DNA"/>
</dbReference>
<evidence type="ECO:0000313" key="2">
    <source>
        <dbReference type="Proteomes" id="UP000399805"/>
    </source>
</evidence>
<dbReference type="AlphaFoldDB" id="A0A6I8LWN0"/>
<keyword evidence="1" id="KW-0540">Nuclease</keyword>